<organism evidence="3 4">
    <name type="scientific">Winslowiella iniecta</name>
    <dbReference type="NCBI Taxonomy" id="1560201"/>
    <lineage>
        <taxon>Bacteria</taxon>
        <taxon>Pseudomonadati</taxon>
        <taxon>Pseudomonadota</taxon>
        <taxon>Gammaproteobacteria</taxon>
        <taxon>Enterobacterales</taxon>
        <taxon>Erwiniaceae</taxon>
        <taxon>Winslowiella</taxon>
    </lineage>
</organism>
<feature type="chain" id="PRO_5008219259" description="Lipase" evidence="1">
    <location>
        <begin position="25"/>
        <end position="404"/>
    </location>
</feature>
<gene>
    <name evidence="2" type="ORF">NG42_21545</name>
    <name evidence="3" type="ORF">NG43_21495</name>
</gene>
<sequence length="404" mass="43222">MNINMIRILNVATLFVFSSLTASAIAVSPDSGDRLLSEDYSASDFPTQAAGKILKKTRVEGKYAITNADEVYKVFYTATDGVNSKVRINSGIIFLPAGNPPKNGWPVVSWQHGTTGIADRCAPSWTGPDQPSKVVISSWIAAGYAVVAADYQGLGMPGIHPYLEPKSLAYSVLDLLKASLAAELGLQNTIVLHGWSEGGAATIATALYAQKYAPALHITGASSSGAPYITPKTLRFLASDKTGSAEVVSYVTYLLNSASQLGADLPEDDVFSAKGKQFVRTYGNYCVDDLVREATINKSELNEIVNRKAFGNQLLLEKIAYPPFKTEIPLFLSIGGSDTDVPTNMQLALQQKMCADGANLSYKVYSAADHTATLLASVEDTIVFLSGTQEKNEDSTFTALSCKN</sequence>
<comment type="caution">
    <text evidence="3">The sequence shown here is derived from an EMBL/GenBank/DDBJ whole genome shotgun (WGS) entry which is preliminary data.</text>
</comment>
<dbReference type="PIRSF" id="PIRSF029171">
    <property type="entry name" value="Esterase_LipA"/>
    <property type="match status" value="1"/>
</dbReference>
<dbReference type="SUPFAM" id="SSF53474">
    <property type="entry name" value="alpha/beta-Hydrolases"/>
    <property type="match status" value="1"/>
</dbReference>
<reference evidence="4 5" key="1">
    <citation type="journal article" date="2015" name="Int. J. Syst. Evol. Microbiol.">
        <title>Erwinia iniecta sp. nov., isolated from Russian wheat aphids (Diuraphis noxia).</title>
        <authorList>
            <person name="Campillo T."/>
            <person name="Luna E."/>
            <person name="Portier P."/>
            <person name="Fischer-Le Saux M."/>
            <person name="Lapitan N."/>
            <person name="Tisserat N.A."/>
            <person name="Leach J.E."/>
        </authorList>
    </citation>
    <scope>NUCLEOTIDE SEQUENCE [LARGE SCALE GENOMIC DNA]</scope>
    <source>
        <strain evidence="2 5">B120</strain>
        <strain evidence="3 4">B149</strain>
    </source>
</reference>
<evidence type="ECO:0000313" key="4">
    <source>
        <dbReference type="Proteomes" id="UP000036851"/>
    </source>
</evidence>
<dbReference type="Gene3D" id="3.40.50.1820">
    <property type="entry name" value="alpha/beta hydrolase"/>
    <property type="match status" value="2"/>
</dbReference>
<dbReference type="STRING" id="1560201.NG42_21545"/>
<dbReference type="Pfam" id="PF03583">
    <property type="entry name" value="LIP"/>
    <property type="match status" value="1"/>
</dbReference>
<dbReference type="PANTHER" id="PTHR34853">
    <property type="match status" value="1"/>
</dbReference>
<dbReference type="GO" id="GO:0004806">
    <property type="term" value="F:triacylglycerol lipase activity"/>
    <property type="evidence" value="ECO:0007669"/>
    <property type="project" value="InterPro"/>
</dbReference>
<dbReference type="Proteomes" id="UP000036851">
    <property type="component" value="Unassembled WGS sequence"/>
</dbReference>
<feature type="signal peptide" evidence="1">
    <location>
        <begin position="1"/>
        <end position="24"/>
    </location>
</feature>
<dbReference type="PANTHER" id="PTHR34853:SF1">
    <property type="entry name" value="LIPASE 5"/>
    <property type="match status" value="1"/>
</dbReference>
<evidence type="ECO:0000313" key="3">
    <source>
        <dbReference type="EMBL" id="KOC87327.1"/>
    </source>
</evidence>
<protein>
    <recommendedName>
        <fullName evidence="6">Lipase</fullName>
    </recommendedName>
</protein>
<dbReference type="Proteomes" id="UP000037088">
    <property type="component" value="Unassembled WGS sequence"/>
</dbReference>
<evidence type="ECO:0008006" key="6">
    <source>
        <dbReference type="Google" id="ProtNLM"/>
    </source>
</evidence>
<dbReference type="InterPro" id="IPR029058">
    <property type="entry name" value="AB_hydrolase_fold"/>
</dbReference>
<name>A0A0L7SVZ9_9GAMM</name>
<evidence type="ECO:0000313" key="5">
    <source>
        <dbReference type="Proteomes" id="UP000037088"/>
    </source>
</evidence>
<dbReference type="RefSeq" id="WP_052903060.1">
    <property type="nucleotide sequence ID" value="NZ_JRXE01000056.1"/>
</dbReference>
<dbReference type="AlphaFoldDB" id="A0A0L7SVZ9"/>
<evidence type="ECO:0000313" key="2">
    <source>
        <dbReference type="EMBL" id="KOC86928.1"/>
    </source>
</evidence>
<dbReference type="GO" id="GO:0016042">
    <property type="term" value="P:lipid catabolic process"/>
    <property type="evidence" value="ECO:0007669"/>
    <property type="project" value="InterPro"/>
</dbReference>
<dbReference type="OrthoDB" id="9955at2"/>
<keyword evidence="1" id="KW-0732">Signal</keyword>
<dbReference type="EMBL" id="JRXF01000071">
    <property type="protein sequence ID" value="KOC87327.1"/>
    <property type="molecule type" value="Genomic_DNA"/>
</dbReference>
<keyword evidence="5" id="KW-1185">Reference proteome</keyword>
<accession>A0A0L7SVZ9</accession>
<dbReference type="InterPro" id="IPR005152">
    <property type="entry name" value="Lipase_secreted"/>
</dbReference>
<proteinExistence type="predicted"/>
<evidence type="ECO:0000256" key="1">
    <source>
        <dbReference type="SAM" id="SignalP"/>
    </source>
</evidence>
<dbReference type="EMBL" id="JRXE01000056">
    <property type="protein sequence ID" value="KOC86928.1"/>
    <property type="molecule type" value="Genomic_DNA"/>
</dbReference>
<dbReference type="PATRIC" id="fig|1560201.3.peg.4572"/>